<feature type="transmembrane region" description="Helical" evidence="6">
    <location>
        <begin position="314"/>
        <end position="336"/>
    </location>
</feature>
<dbReference type="PANTHER" id="PTHR30572:SF18">
    <property type="entry name" value="ABC-TYPE MACROLIDE FAMILY EXPORT SYSTEM PERMEASE COMPONENT 2"/>
    <property type="match status" value="1"/>
</dbReference>
<reference evidence="9 10" key="1">
    <citation type="journal article" date="2019" name="Environ. Microbiol.">
        <title>Species interactions and distinct microbial communities in high Arctic permafrost affected cryosols are associated with the CH4 and CO2 gas fluxes.</title>
        <authorList>
            <person name="Altshuler I."/>
            <person name="Hamel J."/>
            <person name="Turney S."/>
            <person name="Magnuson E."/>
            <person name="Levesque R."/>
            <person name="Greer C."/>
            <person name="Whyte L.G."/>
        </authorList>
    </citation>
    <scope>NUCLEOTIDE SEQUENCE [LARGE SCALE GENOMIC DNA]</scope>
    <source>
        <strain evidence="9 10">S13Y</strain>
    </source>
</reference>
<dbReference type="PANTHER" id="PTHR30572">
    <property type="entry name" value="MEMBRANE COMPONENT OF TRANSPORTER-RELATED"/>
    <property type="match status" value="1"/>
</dbReference>
<evidence type="ECO:0000313" key="10">
    <source>
        <dbReference type="Proteomes" id="UP000319486"/>
    </source>
</evidence>
<dbReference type="Pfam" id="PF02687">
    <property type="entry name" value="FtsX"/>
    <property type="match status" value="1"/>
</dbReference>
<feature type="transmembrane region" description="Helical" evidence="6">
    <location>
        <begin position="21"/>
        <end position="41"/>
    </location>
</feature>
<evidence type="ECO:0000259" key="8">
    <source>
        <dbReference type="Pfam" id="PF12704"/>
    </source>
</evidence>
<gene>
    <name evidence="9" type="ORF">EAH88_05150</name>
</gene>
<feature type="transmembrane region" description="Helical" evidence="6">
    <location>
        <begin position="357"/>
        <end position="386"/>
    </location>
</feature>
<protein>
    <submittedName>
        <fullName evidence="9">FtsX-like permease family protein</fullName>
    </submittedName>
</protein>
<dbReference type="GO" id="GO:0005886">
    <property type="term" value="C:plasma membrane"/>
    <property type="evidence" value="ECO:0007669"/>
    <property type="project" value="UniProtKB-SubCell"/>
</dbReference>
<evidence type="ECO:0000256" key="5">
    <source>
        <dbReference type="ARBA" id="ARBA00023136"/>
    </source>
</evidence>
<organism evidence="9 10">
    <name type="scientific">Rhodanobacter glycinis</name>
    <dbReference type="NCBI Taxonomy" id="582702"/>
    <lineage>
        <taxon>Bacteria</taxon>
        <taxon>Pseudomonadati</taxon>
        <taxon>Pseudomonadota</taxon>
        <taxon>Gammaproteobacteria</taxon>
        <taxon>Lysobacterales</taxon>
        <taxon>Rhodanobacteraceae</taxon>
        <taxon>Rhodanobacter</taxon>
    </lineage>
</organism>
<name>A0A502CFF4_9GAMM</name>
<evidence type="ECO:0000256" key="6">
    <source>
        <dbReference type="SAM" id="Phobius"/>
    </source>
</evidence>
<feature type="domain" description="MacB-like periplasmic core" evidence="8">
    <location>
        <begin position="20"/>
        <end position="224"/>
    </location>
</feature>
<evidence type="ECO:0000313" key="9">
    <source>
        <dbReference type="EMBL" id="TPG10486.1"/>
    </source>
</evidence>
<sequence length="441" mass="48601">MWGYYVALALRSSARSKALTALVIVLLGFGVSACMVSYAVFRATTSDPLPAKSSRLYVPQVDNFGPSHIWQNEPPPTLSYTDAMALWKAHKASRQTVLYPAAWQVDSDDGLTPAMSMNGDAVTADFFAMFDVPFRFGSGWTANDDVQRATVVVISRRLNDKLFGEQNSVGQTIRLDGHIFRIAGVLEDWNPKPRFFDLGTSDNTGFDDAGDIYIPFTRGIAMQKDSTTYNGCPTESGVYDTSRWDARLTSECAWVDAWVELATPADVTRYREFLRNYAGQQQHLGRFSWAPNVRLRNLMDWMAYLEVTPRASNLSMLVSASFLLIVLVNVVGLMLARFMRRAPEIGIRRALGASRAAIYRQFLIEGATMGFAGGLVGVALTLLSLWGAGGLFEPKIARLVHADASLIALTVLLAVAATVVSALYPTWRAAQTQPAWQIKIN</sequence>
<comment type="subcellular location">
    <subcellularLocation>
        <location evidence="1">Cell membrane</location>
        <topology evidence="1">Multi-pass membrane protein</topology>
    </subcellularLocation>
</comment>
<proteinExistence type="predicted"/>
<feature type="transmembrane region" description="Helical" evidence="6">
    <location>
        <begin position="406"/>
        <end position="424"/>
    </location>
</feature>
<dbReference type="AlphaFoldDB" id="A0A502CFF4"/>
<keyword evidence="3 6" id="KW-0812">Transmembrane</keyword>
<dbReference type="InterPro" id="IPR003838">
    <property type="entry name" value="ABC3_permease_C"/>
</dbReference>
<evidence type="ECO:0000259" key="7">
    <source>
        <dbReference type="Pfam" id="PF02687"/>
    </source>
</evidence>
<evidence type="ECO:0000256" key="2">
    <source>
        <dbReference type="ARBA" id="ARBA00022475"/>
    </source>
</evidence>
<accession>A0A502CFF4</accession>
<keyword evidence="2" id="KW-1003">Cell membrane</keyword>
<keyword evidence="5 6" id="KW-0472">Membrane</keyword>
<dbReference type="InterPro" id="IPR025857">
    <property type="entry name" value="MacB_PCD"/>
</dbReference>
<dbReference type="GO" id="GO:0022857">
    <property type="term" value="F:transmembrane transporter activity"/>
    <property type="evidence" value="ECO:0007669"/>
    <property type="project" value="TreeGrafter"/>
</dbReference>
<evidence type="ECO:0000256" key="3">
    <source>
        <dbReference type="ARBA" id="ARBA00022692"/>
    </source>
</evidence>
<evidence type="ECO:0000256" key="4">
    <source>
        <dbReference type="ARBA" id="ARBA00022989"/>
    </source>
</evidence>
<dbReference type="EMBL" id="RCZO01000002">
    <property type="protein sequence ID" value="TPG10486.1"/>
    <property type="molecule type" value="Genomic_DNA"/>
</dbReference>
<evidence type="ECO:0000256" key="1">
    <source>
        <dbReference type="ARBA" id="ARBA00004651"/>
    </source>
</evidence>
<dbReference type="RefSeq" id="WP_140649765.1">
    <property type="nucleotide sequence ID" value="NZ_RCZO01000002.1"/>
</dbReference>
<feature type="domain" description="ABC3 transporter permease C-terminal" evidence="7">
    <location>
        <begin position="317"/>
        <end position="434"/>
    </location>
</feature>
<dbReference type="InterPro" id="IPR050250">
    <property type="entry name" value="Macrolide_Exporter_MacB"/>
</dbReference>
<keyword evidence="10" id="KW-1185">Reference proteome</keyword>
<dbReference type="Proteomes" id="UP000319486">
    <property type="component" value="Unassembled WGS sequence"/>
</dbReference>
<comment type="caution">
    <text evidence="9">The sequence shown here is derived from an EMBL/GenBank/DDBJ whole genome shotgun (WGS) entry which is preliminary data.</text>
</comment>
<keyword evidence="4 6" id="KW-1133">Transmembrane helix</keyword>
<dbReference type="Pfam" id="PF12704">
    <property type="entry name" value="MacB_PCD"/>
    <property type="match status" value="1"/>
</dbReference>